<dbReference type="GO" id="GO:0016887">
    <property type="term" value="F:ATP hydrolysis activity"/>
    <property type="evidence" value="ECO:0007669"/>
    <property type="project" value="InterPro"/>
</dbReference>
<reference evidence="6 7" key="2">
    <citation type="journal article" date="2007" name="BMC Biol.">
        <title>A 100%-complete sequence reveals unusually simple genomic features in the hot-spring red alga Cyanidioschyzon merolae.</title>
        <authorList>
            <person name="Nozaki H."/>
            <person name="Takano H."/>
            <person name="Misumi O."/>
            <person name="Terasawa K."/>
            <person name="Matsuzaki M."/>
            <person name="Maruyama S."/>
            <person name="Nishida K."/>
            <person name="Yagisawa F."/>
            <person name="Yoshida Y."/>
            <person name="Fujiwara T."/>
            <person name="Takio S."/>
            <person name="Tamura K."/>
            <person name="Chung S.J."/>
            <person name="Nakamura S."/>
            <person name="Kuroiwa H."/>
            <person name="Tanaka K."/>
            <person name="Sato N."/>
            <person name="Kuroiwa T."/>
        </authorList>
    </citation>
    <scope>NUCLEOTIDE SEQUENCE [LARGE SCALE GENOMIC DNA]</scope>
    <source>
        <strain evidence="6 7">10D</strain>
    </source>
</reference>
<dbReference type="SUPFAM" id="SSF52540">
    <property type="entry name" value="P-loop containing nucleoside triphosphate hydrolases"/>
    <property type="match status" value="1"/>
</dbReference>
<dbReference type="GeneID" id="16994525"/>
<evidence type="ECO:0000256" key="3">
    <source>
        <dbReference type="ARBA" id="ARBA00022840"/>
    </source>
</evidence>
<evidence type="ECO:0000259" key="5">
    <source>
        <dbReference type="SMART" id="SM00382"/>
    </source>
</evidence>
<dbReference type="STRING" id="280699.M1V5I7"/>
<reference evidence="6 7" key="1">
    <citation type="journal article" date="2004" name="Nature">
        <title>Genome sequence of the ultrasmall unicellular red alga Cyanidioschyzon merolae 10D.</title>
        <authorList>
            <person name="Matsuzaki M."/>
            <person name="Misumi O."/>
            <person name="Shin-i T."/>
            <person name="Maruyama S."/>
            <person name="Takahara M."/>
            <person name="Miyagishima S."/>
            <person name="Mori T."/>
            <person name="Nishida K."/>
            <person name="Yagisawa F."/>
            <person name="Nishida K."/>
            <person name="Yoshida Y."/>
            <person name="Nishimura Y."/>
            <person name="Nakao S."/>
            <person name="Kobayashi T."/>
            <person name="Momoyama Y."/>
            <person name="Higashiyama T."/>
            <person name="Minoda A."/>
            <person name="Sano M."/>
            <person name="Nomoto H."/>
            <person name="Oishi K."/>
            <person name="Hayashi H."/>
            <person name="Ohta F."/>
            <person name="Nishizaka S."/>
            <person name="Haga S."/>
            <person name="Miura S."/>
            <person name="Morishita T."/>
            <person name="Kabeya Y."/>
            <person name="Terasawa K."/>
            <person name="Suzuki Y."/>
            <person name="Ishii Y."/>
            <person name="Asakawa S."/>
            <person name="Takano H."/>
            <person name="Ohta N."/>
            <person name="Kuroiwa H."/>
            <person name="Tanaka K."/>
            <person name="Shimizu N."/>
            <person name="Sugano S."/>
            <person name="Sato N."/>
            <person name="Nozaki H."/>
            <person name="Ogasawara N."/>
            <person name="Kohara Y."/>
            <person name="Kuroiwa T."/>
        </authorList>
    </citation>
    <scope>NUCLEOTIDE SEQUENCE [LARGE SCALE GENOMIC DNA]</scope>
    <source>
        <strain evidence="6 7">10D</strain>
    </source>
</reference>
<dbReference type="Pfam" id="PF00004">
    <property type="entry name" value="AAA"/>
    <property type="match status" value="1"/>
</dbReference>
<dbReference type="OrthoDB" id="5925at2759"/>
<keyword evidence="7" id="KW-1185">Reference proteome</keyword>
<dbReference type="InterPro" id="IPR003593">
    <property type="entry name" value="AAA+_ATPase"/>
</dbReference>
<feature type="compositionally biased region" description="Basic and acidic residues" evidence="4">
    <location>
        <begin position="173"/>
        <end position="183"/>
    </location>
</feature>
<dbReference type="AlphaFoldDB" id="M1V5I7"/>
<evidence type="ECO:0000313" key="6">
    <source>
        <dbReference type="EMBL" id="BAM80740.1"/>
    </source>
</evidence>
<feature type="region of interest" description="Disordered" evidence="4">
    <location>
        <begin position="171"/>
        <end position="193"/>
    </location>
</feature>
<dbReference type="CDD" id="cd19481">
    <property type="entry name" value="RecA-like_protease"/>
    <property type="match status" value="1"/>
</dbReference>
<dbReference type="HOGENOM" id="CLU_412981_0_0_1"/>
<dbReference type="Gene3D" id="3.40.50.300">
    <property type="entry name" value="P-loop containing nucleotide triphosphate hydrolases"/>
    <property type="match status" value="1"/>
</dbReference>
<feature type="region of interest" description="Disordered" evidence="4">
    <location>
        <begin position="266"/>
        <end position="290"/>
    </location>
</feature>
<evidence type="ECO:0000256" key="2">
    <source>
        <dbReference type="ARBA" id="ARBA00022741"/>
    </source>
</evidence>
<dbReference type="KEGG" id="cme:CYME_CML131C"/>
<accession>M1V5I7</accession>
<proteinExistence type="inferred from homology"/>
<dbReference type="InterPro" id="IPR003959">
    <property type="entry name" value="ATPase_AAA_core"/>
</dbReference>
<dbReference type="GO" id="GO:0005524">
    <property type="term" value="F:ATP binding"/>
    <property type="evidence" value="ECO:0007669"/>
    <property type="project" value="UniProtKB-KW"/>
</dbReference>
<dbReference type="EMBL" id="AP006494">
    <property type="protein sequence ID" value="BAM80740.1"/>
    <property type="molecule type" value="Genomic_DNA"/>
</dbReference>
<sequence length="665" mass="72731">MRWLSSGWQRLVHSAFSRRFGSVSGKTGKVAASRLPVLAATVTTLSLSYYWVQRERLVSRQWFLTNLVDVPSAKIGYPVRASWSEGPDTNAAAVHSWRLLEEKLRREEQRLHGPSPTFQIYTAADGKRSVTFTLRLDDPKPQQPHVRRAAPGDDLLAAFATVLEALQELQKSTTDKQPGKDETPAYAVSVSAQSSATSTTVTARCPEGQMLHVFLPHVGSFAAELCYSKPADQGALSDQEITALVEAYRIVARGLSSAGLEFATGNGDRASSAASGGAPPSKRPWRRSRDDVSVRIVQEKLEAMGVDVYLPSAFRPREGADEEPPAAIDWTTLAGYDDIKQHIEASLVLPLRHHEVYDAVAKGTRRIFSPNRPRAVLFAGPPGCGKTSTARIIAEQAGVPFIHVTLEAVVSRYYGASEKQLSSIFDLALELGGGAILFIDEVDALGTSRDRSDMHEATRRTLSVLLRRLDGLHQDTGKRLRMRSSLYDEQPFGPPTSLAPPPLGSTEYAATDADGWFVVVAATNRMQDLDPALLSRFDVVLEFPLPDFETRLSIYEMYAKQLKPDDVRKLAAATEGFSPRAIHDSCLAAERLWAAGIIRGEHARNSLPDVNAYLAALELRSERSYPGASSGRAPRPGLCDGPSSDAAQYIHMPNCRYTPQAVDQV</sequence>
<dbReference type="Gramene" id="CML131CT">
    <property type="protein sequence ID" value="CML131CT"/>
    <property type="gene ID" value="CML131C"/>
</dbReference>
<evidence type="ECO:0000313" key="7">
    <source>
        <dbReference type="Proteomes" id="UP000007014"/>
    </source>
</evidence>
<dbReference type="RefSeq" id="XP_005536776.1">
    <property type="nucleotide sequence ID" value="XM_005536719.1"/>
</dbReference>
<dbReference type="eggNOG" id="KOG0730">
    <property type="taxonomic scope" value="Eukaryota"/>
</dbReference>
<feature type="domain" description="AAA+ ATPase" evidence="5">
    <location>
        <begin position="372"/>
        <end position="547"/>
    </location>
</feature>
<dbReference type="SMART" id="SM00382">
    <property type="entry name" value="AAA"/>
    <property type="match status" value="1"/>
</dbReference>
<gene>
    <name evidence="6" type="ORF">CYME_CML131C</name>
</gene>
<evidence type="ECO:0000256" key="4">
    <source>
        <dbReference type="SAM" id="MobiDB-lite"/>
    </source>
</evidence>
<keyword evidence="3" id="KW-0067">ATP-binding</keyword>
<feature type="compositionally biased region" description="Low complexity" evidence="4">
    <location>
        <begin position="270"/>
        <end position="280"/>
    </location>
</feature>
<dbReference type="PANTHER" id="PTHR23073">
    <property type="entry name" value="26S PROTEASOME REGULATORY SUBUNIT"/>
    <property type="match status" value="1"/>
</dbReference>
<name>M1V5I7_CYAM1</name>
<keyword evidence="2" id="KW-0547">Nucleotide-binding</keyword>
<evidence type="ECO:0000256" key="1">
    <source>
        <dbReference type="ARBA" id="ARBA00006914"/>
    </source>
</evidence>
<comment type="similarity">
    <text evidence="1">Belongs to the AAA ATPase family.</text>
</comment>
<organism evidence="6 7">
    <name type="scientific">Cyanidioschyzon merolae (strain NIES-3377 / 10D)</name>
    <name type="common">Unicellular red alga</name>
    <dbReference type="NCBI Taxonomy" id="280699"/>
    <lineage>
        <taxon>Eukaryota</taxon>
        <taxon>Rhodophyta</taxon>
        <taxon>Bangiophyceae</taxon>
        <taxon>Cyanidiales</taxon>
        <taxon>Cyanidiaceae</taxon>
        <taxon>Cyanidioschyzon</taxon>
    </lineage>
</organism>
<dbReference type="InterPro" id="IPR027417">
    <property type="entry name" value="P-loop_NTPase"/>
</dbReference>
<dbReference type="InterPro" id="IPR050221">
    <property type="entry name" value="26S_Proteasome_ATPase"/>
</dbReference>
<protein>
    <submittedName>
        <fullName evidence="6">ATPases of the AAA+ class</fullName>
    </submittedName>
</protein>
<dbReference type="Proteomes" id="UP000007014">
    <property type="component" value="Chromosome 12"/>
</dbReference>